<evidence type="ECO:0000313" key="2">
    <source>
        <dbReference type="EMBL" id="MDA2807166.1"/>
    </source>
</evidence>
<keyword evidence="1" id="KW-0472">Membrane</keyword>
<comment type="caution">
    <text evidence="2">The sequence shown here is derived from an EMBL/GenBank/DDBJ whole genome shotgun (WGS) entry which is preliminary data.</text>
</comment>
<dbReference type="RefSeq" id="WP_017626876.1">
    <property type="nucleotide sequence ID" value="NZ_JAQFWP010000048.1"/>
</dbReference>
<keyword evidence="1" id="KW-0812">Transmembrane</keyword>
<proteinExistence type="predicted"/>
<reference evidence="2" key="1">
    <citation type="submission" date="2023-01" db="EMBL/GenBank/DDBJ databases">
        <title>Draft genome sequence of Nocardiopsis sp. LSu2-4 isolated from halophytes.</title>
        <authorList>
            <person name="Duangmal K."/>
            <person name="Chantavorakit T."/>
        </authorList>
    </citation>
    <scope>NUCLEOTIDE SEQUENCE</scope>
    <source>
        <strain evidence="2">LSu2-4</strain>
    </source>
</reference>
<evidence type="ECO:0000313" key="3">
    <source>
        <dbReference type="Proteomes" id="UP001165685"/>
    </source>
</evidence>
<dbReference type="EMBL" id="JAQFWP010000048">
    <property type="protein sequence ID" value="MDA2807166.1"/>
    <property type="molecule type" value="Genomic_DNA"/>
</dbReference>
<keyword evidence="3" id="KW-1185">Reference proteome</keyword>
<name>A0ABT4TR63_9ACTN</name>
<organism evidence="2 3">
    <name type="scientific">Nocardiopsis suaedae</name>
    <dbReference type="NCBI Taxonomy" id="3018444"/>
    <lineage>
        <taxon>Bacteria</taxon>
        <taxon>Bacillati</taxon>
        <taxon>Actinomycetota</taxon>
        <taxon>Actinomycetes</taxon>
        <taxon>Streptosporangiales</taxon>
        <taxon>Nocardiopsidaceae</taxon>
        <taxon>Nocardiopsis</taxon>
    </lineage>
</organism>
<keyword evidence="1" id="KW-1133">Transmembrane helix</keyword>
<protein>
    <submittedName>
        <fullName evidence="2">Uncharacterized protein</fullName>
    </submittedName>
</protein>
<evidence type="ECO:0000256" key="1">
    <source>
        <dbReference type="SAM" id="Phobius"/>
    </source>
</evidence>
<accession>A0ABT4TR63</accession>
<feature type="transmembrane region" description="Helical" evidence="1">
    <location>
        <begin position="21"/>
        <end position="41"/>
    </location>
</feature>
<dbReference type="Proteomes" id="UP001165685">
    <property type="component" value="Unassembled WGS sequence"/>
</dbReference>
<gene>
    <name evidence="2" type="ORF">O4U47_21855</name>
</gene>
<sequence>MHRSHTVFPLRPRRPDSGYSTESVVVIALLVGLAIAVFAVLTPAVTDKADEIVSMLSE</sequence>